<dbReference type="Gene3D" id="2.160.20.10">
    <property type="entry name" value="Single-stranded right-handed beta-helix, Pectin lyase-like"/>
    <property type="match status" value="1"/>
</dbReference>
<feature type="non-terminal residue" evidence="1">
    <location>
        <position position="264"/>
    </location>
</feature>
<sequence length="264" mass="27341">TIRTHTTSTIEDLLIDSVILSDVDNVGIGFTTSDAESLIKRVRLSNIESHSGGSSVISASPSIIDLSIDGIDIYDNTNVAIYLNDVGGRMSVRNVNVDGTTGANSYGLRVTEHVQGGAVFENIEVRGCSAHGIYIASSPECALRNITSVENDLAGVIVESCQRAQMSGIQAYNNSLDPANTWAGVQVSGTAANISGHNINSYDTQGGGATQRYGLNIGASVSDSEFIGTKTHGNTIQGVLDGGTGNTIFDVTGAANISGKLIAS</sequence>
<dbReference type="SMART" id="SM00710">
    <property type="entry name" value="PbH1"/>
    <property type="match status" value="7"/>
</dbReference>
<evidence type="ECO:0008006" key="2">
    <source>
        <dbReference type="Google" id="ProtNLM"/>
    </source>
</evidence>
<comment type="caution">
    <text evidence="1">The sequence shown here is derived from an EMBL/GenBank/DDBJ whole genome shotgun (WGS) entry which is preliminary data.</text>
</comment>
<dbReference type="InterPro" id="IPR006626">
    <property type="entry name" value="PbH1"/>
</dbReference>
<accession>X0V0P1</accession>
<dbReference type="InterPro" id="IPR012334">
    <property type="entry name" value="Pectin_lyas_fold"/>
</dbReference>
<organism evidence="1">
    <name type="scientific">marine sediment metagenome</name>
    <dbReference type="NCBI Taxonomy" id="412755"/>
    <lineage>
        <taxon>unclassified sequences</taxon>
        <taxon>metagenomes</taxon>
        <taxon>ecological metagenomes</taxon>
    </lineage>
</organism>
<reference evidence="1" key="1">
    <citation type="journal article" date="2014" name="Front. Microbiol.">
        <title>High frequency of phylogenetically diverse reductive dehalogenase-homologous genes in deep subseafloor sedimentary metagenomes.</title>
        <authorList>
            <person name="Kawai M."/>
            <person name="Futagami T."/>
            <person name="Toyoda A."/>
            <person name="Takaki Y."/>
            <person name="Nishi S."/>
            <person name="Hori S."/>
            <person name="Arai W."/>
            <person name="Tsubouchi T."/>
            <person name="Morono Y."/>
            <person name="Uchiyama I."/>
            <person name="Ito T."/>
            <person name="Fujiyama A."/>
            <person name="Inagaki F."/>
            <person name="Takami H."/>
        </authorList>
    </citation>
    <scope>NUCLEOTIDE SEQUENCE</scope>
    <source>
        <strain evidence="1">Expedition CK06-06</strain>
    </source>
</reference>
<evidence type="ECO:0000313" key="1">
    <source>
        <dbReference type="EMBL" id="GAG11669.1"/>
    </source>
</evidence>
<dbReference type="SUPFAM" id="SSF51126">
    <property type="entry name" value="Pectin lyase-like"/>
    <property type="match status" value="1"/>
</dbReference>
<gene>
    <name evidence="1" type="ORF">S01H1_44985</name>
</gene>
<dbReference type="InterPro" id="IPR011050">
    <property type="entry name" value="Pectin_lyase_fold/virulence"/>
</dbReference>
<dbReference type="AlphaFoldDB" id="X0V0P1"/>
<name>X0V0P1_9ZZZZ</name>
<proteinExistence type="predicted"/>
<feature type="non-terminal residue" evidence="1">
    <location>
        <position position="1"/>
    </location>
</feature>
<protein>
    <recommendedName>
        <fullName evidence="2">Right handed beta helix domain-containing protein</fullName>
    </recommendedName>
</protein>
<dbReference type="EMBL" id="BARS01028717">
    <property type="protein sequence ID" value="GAG11669.1"/>
    <property type="molecule type" value="Genomic_DNA"/>
</dbReference>